<evidence type="ECO:0000313" key="1">
    <source>
        <dbReference type="EMBL" id="RBQ20452.1"/>
    </source>
</evidence>
<evidence type="ECO:0000313" key="2">
    <source>
        <dbReference type="Proteomes" id="UP000253303"/>
    </source>
</evidence>
<dbReference type="Proteomes" id="UP000253303">
    <property type="component" value="Unassembled WGS sequence"/>
</dbReference>
<comment type="caution">
    <text evidence="1">The sequence shown here is derived from an EMBL/GenBank/DDBJ whole genome shotgun (WGS) entry which is preliminary data.</text>
</comment>
<proteinExistence type="predicted"/>
<dbReference type="EMBL" id="QMEY01000003">
    <property type="protein sequence ID" value="RBQ20452.1"/>
    <property type="molecule type" value="Genomic_DNA"/>
</dbReference>
<keyword evidence="2" id="KW-1185">Reference proteome</keyword>
<reference evidence="1 2" key="1">
    <citation type="submission" date="2018-06" db="EMBL/GenBank/DDBJ databases">
        <title>Sphaerisporangium craniellae sp. nov., isolated from a marine sponge in the South China Sea.</title>
        <authorList>
            <person name="Li L."/>
        </authorList>
    </citation>
    <scope>NUCLEOTIDE SEQUENCE [LARGE SCALE GENOMIC DNA]</scope>
    <source>
        <strain evidence="1 2">LHW63015</strain>
    </source>
</reference>
<gene>
    <name evidence="1" type="ORF">DP939_11780</name>
</gene>
<dbReference type="AlphaFoldDB" id="A0A366M4T6"/>
<organism evidence="1 2">
    <name type="scientific">Spongiactinospora rosea</name>
    <dbReference type="NCBI Taxonomy" id="2248750"/>
    <lineage>
        <taxon>Bacteria</taxon>
        <taxon>Bacillati</taxon>
        <taxon>Actinomycetota</taxon>
        <taxon>Actinomycetes</taxon>
        <taxon>Streptosporangiales</taxon>
        <taxon>Streptosporangiaceae</taxon>
        <taxon>Spongiactinospora</taxon>
    </lineage>
</organism>
<sequence>MVAAAGLAHVVWRGDVRPAALVERAEAIARGLAVADLPAFWDQVARYHLEAGHPQRAAVMFLRARRAEDEHGLAVQESARRAAYLRFALAGALPTKAVAAYAAGLAERHPPARAHAELLELVAGYTGGGLPPWPALPRQLRALAKAAGLDPAEEERRAFALLLRAPATRHASAAFWNANRARLVRLAKRYAELRHALLYLFPDADMDEWWLALLDETGALADLARAEAAGWLTRMAAHLERGRRTGRTPPLLLDLVTRLKPGAEPVRPAGSSRAGVIDADLLDACLAAGLPVADPAPGHTIDLDRWLEHRQRDLAAIGADPRHARLLSTAVGAFAARHGVGALLDVAALRPLVRDWVAAEVGEIARGGLADAREAVQRLSSGLPPGAAGMAAMPEGVREAIERADVAVPLTRTLRAGILDELGWDDLDTVADELGPDAEITPSWPVLTVYNRRRAVAVGPSGRIAEHDLRLPATAESFTVVYSAGEFLVAWDDHRTARGHWTSGPSRTAPGPVTCVGGALRPRAGYGYAFLDASGARVTGRRALRPGDLRLADTPRLLCDGVTYWSQPEAWRPELRELDPATGELGRASLPGFLERAPLPPGRAWAVEACTLAPLPEGVRRTPLGTDGTLVGFRVSKGTDTEGRYVIEGVDGRRAEPRGRAGAVPWGLIELPHAGRHGVGVLAGDTLVWLADRTGEAAHWQVAAGTGDRWVPPAARLAARGTPIVPPPAFWHFLSPRDPAASARLRTIPEAAVRALLDAATTDLTTAPARAELPRTARLIEKLATHPRLRAGLTGFIRHAADLHLRLSALATGGG</sequence>
<name>A0A366M4T6_9ACTN</name>
<protein>
    <submittedName>
        <fullName evidence="1">Uncharacterized protein</fullName>
    </submittedName>
</protein>
<accession>A0A366M4T6</accession>